<dbReference type="PROSITE" id="PS50983">
    <property type="entry name" value="FE_B12_PBP"/>
    <property type="match status" value="1"/>
</dbReference>
<dbReference type="EMBL" id="JAEKNS010000037">
    <property type="protein sequence ID" value="MBJ7593772.1"/>
    <property type="molecule type" value="Genomic_DNA"/>
</dbReference>
<feature type="domain" description="Fe/B12 periplasmic-binding" evidence="1">
    <location>
        <begin position="14"/>
        <end position="301"/>
    </location>
</feature>
<dbReference type="RefSeq" id="WP_337309366.1">
    <property type="nucleotide sequence ID" value="NZ_JAEKNS010000037.1"/>
</dbReference>
<dbReference type="CDD" id="cd01144">
    <property type="entry name" value="BtuF"/>
    <property type="match status" value="1"/>
</dbReference>
<dbReference type="AlphaFoldDB" id="A0A934JRL9"/>
<evidence type="ECO:0000259" key="1">
    <source>
        <dbReference type="PROSITE" id="PS50983"/>
    </source>
</evidence>
<dbReference type="InterPro" id="IPR051030">
    <property type="entry name" value="Vitamin_B12-ABC_binding"/>
</dbReference>
<proteinExistence type="predicted"/>
<evidence type="ECO:0000313" key="2">
    <source>
        <dbReference type="EMBL" id="MBJ7593772.1"/>
    </source>
</evidence>
<sequence length="314" mass="33032">MLLTSQPPQGAPARIVSLLPSATEILFAVGAGDEVVAVTHECDYPSAAGSRPVITSSAINHDGSSCAAIDRHIKGALHAGSGIYRLEETLLASLAPTLVVTQELCDVCAVAYRQVAEAVRELPGTVPILSLEPRGLNDILTTVELVGRASHREVTAAEVVRQLRRRIDAVTAMPLPGRSPRTVCIEWTDPLMVGGHWVPEMVQRAGAVDALGVAAEPSRWIQWDDVLACQPELMVLMPCGFGLDATLRCAADVVSRPGFAALPCARAGRVVAVDGSAYFNRPGPRIVEGLELLAAIVRARPGGGLPPGAAWVSL</sequence>
<name>A0A934JRL9_9BACT</name>
<protein>
    <submittedName>
        <fullName evidence="2">Cobalamin-binding protein</fullName>
    </submittedName>
</protein>
<dbReference type="Pfam" id="PF01497">
    <property type="entry name" value="Peripla_BP_2"/>
    <property type="match status" value="1"/>
</dbReference>
<organism evidence="2 3">
    <name type="scientific">Candidatus Aeolococcus gillhamiae</name>
    <dbReference type="NCBI Taxonomy" id="3127015"/>
    <lineage>
        <taxon>Bacteria</taxon>
        <taxon>Bacillati</taxon>
        <taxon>Candidatus Dormiibacterota</taxon>
        <taxon>Candidatus Dormibacteria</taxon>
        <taxon>Candidatus Aeolococcales</taxon>
        <taxon>Candidatus Aeolococcaceae</taxon>
        <taxon>Candidatus Aeolococcus</taxon>
    </lineage>
</organism>
<dbReference type="PANTHER" id="PTHR42860:SF1">
    <property type="entry name" value="VITAMIN B12-BINDING PROTEIN"/>
    <property type="match status" value="1"/>
</dbReference>
<dbReference type="Proteomes" id="UP000606991">
    <property type="component" value="Unassembled WGS sequence"/>
</dbReference>
<dbReference type="InterPro" id="IPR002491">
    <property type="entry name" value="ABC_transptr_periplasmic_BD"/>
</dbReference>
<reference evidence="2 3" key="1">
    <citation type="submission" date="2020-10" db="EMBL/GenBank/DDBJ databases">
        <title>Ca. Dormibacterota MAGs.</title>
        <authorList>
            <person name="Montgomery K."/>
        </authorList>
    </citation>
    <scope>NUCLEOTIDE SEQUENCE [LARGE SCALE GENOMIC DNA]</scope>
    <source>
        <strain evidence="2">SC8812_S17_18</strain>
    </source>
</reference>
<dbReference type="PANTHER" id="PTHR42860">
    <property type="entry name" value="VITAMIN B12-BINDING PROTEIN"/>
    <property type="match status" value="1"/>
</dbReference>
<comment type="caution">
    <text evidence="2">The sequence shown here is derived from an EMBL/GenBank/DDBJ whole genome shotgun (WGS) entry which is preliminary data.</text>
</comment>
<accession>A0A934JRL9</accession>
<gene>
    <name evidence="2" type="ORF">JF886_02745</name>
</gene>
<dbReference type="Gene3D" id="3.40.50.1980">
    <property type="entry name" value="Nitrogenase molybdenum iron protein domain"/>
    <property type="match status" value="2"/>
</dbReference>
<dbReference type="SUPFAM" id="SSF53807">
    <property type="entry name" value="Helical backbone' metal receptor"/>
    <property type="match status" value="1"/>
</dbReference>
<evidence type="ECO:0000313" key="3">
    <source>
        <dbReference type="Proteomes" id="UP000606991"/>
    </source>
</evidence>